<reference evidence="2" key="1">
    <citation type="submission" date="2017-02" db="UniProtKB">
        <authorList>
            <consortium name="WormBaseParasite"/>
        </authorList>
    </citation>
    <scope>IDENTIFICATION</scope>
</reference>
<proteinExistence type="predicted"/>
<keyword evidence="1" id="KW-0472">Membrane</keyword>
<feature type="transmembrane region" description="Helical" evidence="1">
    <location>
        <begin position="54"/>
        <end position="73"/>
    </location>
</feature>
<dbReference type="AlphaFoldDB" id="A0A0R3VXF2"/>
<keyword evidence="1" id="KW-0812">Transmembrane</keyword>
<keyword evidence="1" id="KW-1133">Transmembrane helix</keyword>
<evidence type="ECO:0000313" key="2">
    <source>
        <dbReference type="WBParaSite" id="TASK_0000209601-mRNA-1"/>
    </source>
</evidence>
<name>A0A0R3VXF2_TAEAS</name>
<evidence type="ECO:0000256" key="1">
    <source>
        <dbReference type="SAM" id="Phobius"/>
    </source>
</evidence>
<organism evidence="2">
    <name type="scientific">Taenia asiatica</name>
    <name type="common">Asian tapeworm</name>
    <dbReference type="NCBI Taxonomy" id="60517"/>
    <lineage>
        <taxon>Eukaryota</taxon>
        <taxon>Metazoa</taxon>
        <taxon>Spiralia</taxon>
        <taxon>Lophotrochozoa</taxon>
        <taxon>Platyhelminthes</taxon>
        <taxon>Cestoda</taxon>
        <taxon>Eucestoda</taxon>
        <taxon>Cyclophyllidea</taxon>
        <taxon>Taeniidae</taxon>
        <taxon>Taenia</taxon>
    </lineage>
</organism>
<accession>A0A0R3VXF2</accession>
<dbReference type="WBParaSite" id="TASK_0000209601-mRNA-1">
    <property type="protein sequence ID" value="TASK_0000209601-mRNA-1"/>
    <property type="gene ID" value="TASK_0000209601"/>
</dbReference>
<protein>
    <submittedName>
        <fullName evidence="2">Ovule protein</fullName>
    </submittedName>
</protein>
<sequence>LEPPIPRLMSWNHPVKHVKRPFQLPFSPPPLKSWDLALYTNFLLFPCRYPSYSIFIYLLSHLYILICSLPYHTRSFYFTCWKKFALTLSPKKTRTEKNTCSCSDSDERVLTVFHFFPSLLRVSDLCRHREIKR</sequence>